<dbReference type="GO" id="GO:0016887">
    <property type="term" value="F:ATP hydrolysis activity"/>
    <property type="evidence" value="ECO:0007669"/>
    <property type="project" value="InterPro"/>
</dbReference>
<keyword evidence="5" id="KW-0456">Lyase</keyword>
<protein>
    <submittedName>
        <fullName evidence="5">Phosphonate C-P lyase system protein PhnK</fullName>
    </submittedName>
</protein>
<keyword evidence="1" id="KW-0813">Transport</keyword>
<sequence>MLDIKGLTKKIKNNLILDELDLEVQTGELIHVIGTNGSGKSTLFKLICHIMEADAGEIALSEQVTIGALIENPYFMENSSAQSNLKFLADINRQYDEKLIRQLLTQFDLDFDSPTRLKKYSLGMRQKVGIIQAIMENQNLILLDEPTRGLDQKALTTFNRLIAELITEQKTIIIASHDNLSELNFTRKLRLENGKLVAI</sequence>
<keyword evidence="2" id="KW-0547">Nucleotide-binding</keyword>
<dbReference type="GO" id="GO:0005524">
    <property type="term" value="F:ATP binding"/>
    <property type="evidence" value="ECO:0007669"/>
    <property type="project" value="UniProtKB-KW"/>
</dbReference>
<keyword evidence="3" id="KW-0067">ATP-binding</keyword>
<proteinExistence type="predicted"/>
<evidence type="ECO:0000256" key="2">
    <source>
        <dbReference type="ARBA" id="ARBA00022741"/>
    </source>
</evidence>
<name>A0A0R1S2A4_9LACO</name>
<dbReference type="Pfam" id="PF00005">
    <property type="entry name" value="ABC_tran"/>
    <property type="match status" value="1"/>
</dbReference>
<feature type="domain" description="ABC transporter" evidence="4">
    <location>
        <begin position="2"/>
        <end position="199"/>
    </location>
</feature>
<dbReference type="CDD" id="cd03230">
    <property type="entry name" value="ABC_DR_subfamily_A"/>
    <property type="match status" value="1"/>
</dbReference>
<evidence type="ECO:0000313" key="6">
    <source>
        <dbReference type="Proteomes" id="UP000051264"/>
    </source>
</evidence>
<dbReference type="PANTHER" id="PTHR42939:SF1">
    <property type="entry name" value="ABC TRANSPORTER ATP-BINDING PROTEIN ALBC-RELATED"/>
    <property type="match status" value="1"/>
</dbReference>
<dbReference type="STRING" id="1423747.FC69_GL001522"/>
<dbReference type="eggNOG" id="COG1131">
    <property type="taxonomic scope" value="Bacteria"/>
</dbReference>
<dbReference type="OrthoDB" id="9804819at2"/>
<dbReference type="PROSITE" id="PS50893">
    <property type="entry name" value="ABC_TRANSPORTER_2"/>
    <property type="match status" value="1"/>
</dbReference>
<dbReference type="PROSITE" id="PS00211">
    <property type="entry name" value="ABC_TRANSPORTER_1"/>
    <property type="match status" value="1"/>
</dbReference>
<dbReference type="RefSeq" id="WP_025083993.1">
    <property type="nucleotide sequence ID" value="NZ_AZEX01000044.1"/>
</dbReference>
<dbReference type="InterPro" id="IPR017871">
    <property type="entry name" value="ABC_transporter-like_CS"/>
</dbReference>
<dbReference type="InterPro" id="IPR027417">
    <property type="entry name" value="P-loop_NTPase"/>
</dbReference>
<dbReference type="GO" id="GO:0016829">
    <property type="term" value="F:lyase activity"/>
    <property type="evidence" value="ECO:0007669"/>
    <property type="project" value="UniProtKB-KW"/>
</dbReference>
<evidence type="ECO:0000259" key="4">
    <source>
        <dbReference type="PROSITE" id="PS50893"/>
    </source>
</evidence>
<dbReference type="SUPFAM" id="SSF52540">
    <property type="entry name" value="P-loop containing nucleoside triphosphate hydrolases"/>
    <property type="match status" value="1"/>
</dbReference>
<comment type="caution">
    <text evidence="5">The sequence shown here is derived from an EMBL/GenBank/DDBJ whole genome shotgun (WGS) entry which is preliminary data.</text>
</comment>
<dbReference type="Proteomes" id="UP000051264">
    <property type="component" value="Unassembled WGS sequence"/>
</dbReference>
<dbReference type="EMBL" id="AZEX01000044">
    <property type="protein sequence ID" value="KRL59563.1"/>
    <property type="molecule type" value="Genomic_DNA"/>
</dbReference>
<dbReference type="PATRIC" id="fig|1423747.3.peg.1550"/>
<dbReference type="Gene3D" id="3.40.50.300">
    <property type="entry name" value="P-loop containing nucleotide triphosphate hydrolases"/>
    <property type="match status" value="1"/>
</dbReference>
<dbReference type="SMART" id="SM00382">
    <property type="entry name" value="AAA"/>
    <property type="match status" value="1"/>
</dbReference>
<reference evidence="5 6" key="1">
    <citation type="journal article" date="2015" name="Genome Announc.">
        <title>Expanding the biotechnology potential of lactobacilli through comparative genomics of 213 strains and associated genera.</title>
        <authorList>
            <person name="Sun Z."/>
            <person name="Harris H.M."/>
            <person name="McCann A."/>
            <person name="Guo C."/>
            <person name="Argimon S."/>
            <person name="Zhang W."/>
            <person name="Yang X."/>
            <person name="Jeffery I.B."/>
            <person name="Cooney J.C."/>
            <person name="Kagawa T.F."/>
            <person name="Liu W."/>
            <person name="Song Y."/>
            <person name="Salvetti E."/>
            <person name="Wrobel A."/>
            <person name="Rasinkangas P."/>
            <person name="Parkhill J."/>
            <person name="Rea M.C."/>
            <person name="O'Sullivan O."/>
            <person name="Ritari J."/>
            <person name="Douillard F.P."/>
            <person name="Paul Ross R."/>
            <person name="Yang R."/>
            <person name="Briner A.E."/>
            <person name="Felis G.E."/>
            <person name="de Vos W.M."/>
            <person name="Barrangou R."/>
            <person name="Klaenhammer T.R."/>
            <person name="Caufield P.W."/>
            <person name="Cui Y."/>
            <person name="Zhang H."/>
            <person name="O'Toole P.W."/>
        </authorList>
    </citation>
    <scope>NUCLEOTIDE SEQUENCE [LARGE SCALE GENOMIC DNA]</scope>
    <source>
        <strain evidence="5 6">DSM 14340</strain>
    </source>
</reference>
<dbReference type="InterPro" id="IPR051782">
    <property type="entry name" value="ABC_Transporter_VariousFunc"/>
</dbReference>
<evidence type="ECO:0000256" key="1">
    <source>
        <dbReference type="ARBA" id="ARBA00022448"/>
    </source>
</evidence>
<dbReference type="PANTHER" id="PTHR42939">
    <property type="entry name" value="ABC TRANSPORTER ATP-BINDING PROTEIN ALBC-RELATED"/>
    <property type="match status" value="1"/>
</dbReference>
<gene>
    <name evidence="5" type="ORF">FC69_GL001522</name>
</gene>
<dbReference type="InterPro" id="IPR003593">
    <property type="entry name" value="AAA+_ATPase"/>
</dbReference>
<evidence type="ECO:0000313" key="5">
    <source>
        <dbReference type="EMBL" id="KRL59563.1"/>
    </source>
</evidence>
<dbReference type="InterPro" id="IPR003439">
    <property type="entry name" value="ABC_transporter-like_ATP-bd"/>
</dbReference>
<accession>A0A0R1S2A4</accession>
<evidence type="ECO:0000256" key="3">
    <source>
        <dbReference type="ARBA" id="ARBA00022840"/>
    </source>
</evidence>
<dbReference type="AlphaFoldDB" id="A0A0R1S2A4"/>
<organism evidence="5 6">
    <name type="scientific">Latilactobacillus fuchuensis DSM 14340 = JCM 11249</name>
    <dbReference type="NCBI Taxonomy" id="1423747"/>
    <lineage>
        <taxon>Bacteria</taxon>
        <taxon>Bacillati</taxon>
        <taxon>Bacillota</taxon>
        <taxon>Bacilli</taxon>
        <taxon>Lactobacillales</taxon>
        <taxon>Lactobacillaceae</taxon>
        <taxon>Latilactobacillus</taxon>
    </lineage>
</organism>